<evidence type="ECO:0000256" key="2">
    <source>
        <dbReference type="ARBA" id="ARBA00022801"/>
    </source>
</evidence>
<dbReference type="InterPro" id="IPR023296">
    <property type="entry name" value="Glyco_hydro_beta-prop_sf"/>
</dbReference>
<proteinExistence type="inferred from homology"/>
<dbReference type="RefSeq" id="WP_281908183.1">
    <property type="nucleotide sequence ID" value="NZ_AP026966.1"/>
</dbReference>
<dbReference type="Proteomes" id="UP001163336">
    <property type="component" value="Chromosome"/>
</dbReference>
<dbReference type="Gene3D" id="2.115.10.20">
    <property type="entry name" value="Glycosyl hydrolase domain, family 43"/>
    <property type="match status" value="1"/>
</dbReference>
<dbReference type="SUPFAM" id="SSF75005">
    <property type="entry name" value="Arabinanase/levansucrase/invertase"/>
    <property type="match status" value="1"/>
</dbReference>
<reference evidence="7" key="1">
    <citation type="submission" date="2022-11" db="EMBL/GenBank/DDBJ databases">
        <title>Isolation and characterization of PLA-degrading bacterium Massilia sp. from Antarctic soil.</title>
        <authorList>
            <person name="Sato K."/>
            <person name="Gomez-Fuentes C."/>
            <person name="Ahmad S.A."/>
            <person name="Zulkharnain A."/>
        </authorList>
    </citation>
    <scope>NUCLEOTIDE SEQUENCE</scope>
    <source>
        <strain evidence="7">N-3</strain>
    </source>
</reference>
<evidence type="ECO:0000259" key="6">
    <source>
        <dbReference type="Pfam" id="PF17851"/>
    </source>
</evidence>
<organism evidence="7 8">
    <name type="scientific">Massilia varians</name>
    <dbReference type="NCBI Taxonomy" id="457921"/>
    <lineage>
        <taxon>Bacteria</taxon>
        <taxon>Pseudomonadati</taxon>
        <taxon>Pseudomonadota</taxon>
        <taxon>Betaproteobacteria</taxon>
        <taxon>Burkholderiales</taxon>
        <taxon>Oxalobacteraceae</taxon>
        <taxon>Telluria group</taxon>
        <taxon>Massilia</taxon>
    </lineage>
</organism>
<evidence type="ECO:0000256" key="3">
    <source>
        <dbReference type="ARBA" id="ARBA00023295"/>
    </source>
</evidence>
<feature type="signal peptide" evidence="5">
    <location>
        <begin position="1"/>
        <end position="21"/>
    </location>
</feature>
<keyword evidence="8" id="KW-1185">Reference proteome</keyword>
<keyword evidence="3 4" id="KW-0326">Glycosidase</keyword>
<comment type="similarity">
    <text evidence="1 4">Belongs to the glycosyl hydrolase 43 family.</text>
</comment>
<evidence type="ECO:0000313" key="7">
    <source>
        <dbReference type="EMBL" id="BDT59474.1"/>
    </source>
</evidence>
<feature type="chain" id="PRO_5046058866" evidence="5">
    <location>
        <begin position="22"/>
        <end position="529"/>
    </location>
</feature>
<dbReference type="InterPro" id="IPR041542">
    <property type="entry name" value="GH43_C2"/>
</dbReference>
<dbReference type="InterPro" id="IPR013320">
    <property type="entry name" value="ConA-like_dom_sf"/>
</dbReference>
<evidence type="ECO:0000256" key="1">
    <source>
        <dbReference type="ARBA" id="ARBA00009865"/>
    </source>
</evidence>
<dbReference type="InterPro" id="IPR051795">
    <property type="entry name" value="Glycosyl_Hydrlase_43"/>
</dbReference>
<dbReference type="CDD" id="cd18617">
    <property type="entry name" value="GH43_XynB-like"/>
    <property type="match status" value="1"/>
</dbReference>
<dbReference type="PANTHER" id="PTHR42812">
    <property type="entry name" value="BETA-XYLOSIDASE"/>
    <property type="match status" value="1"/>
</dbReference>
<accession>A0ABN6TEQ6</accession>
<evidence type="ECO:0000313" key="8">
    <source>
        <dbReference type="Proteomes" id="UP001163336"/>
    </source>
</evidence>
<dbReference type="EMBL" id="AP026966">
    <property type="protein sequence ID" value="BDT59474.1"/>
    <property type="molecule type" value="Genomic_DNA"/>
</dbReference>
<evidence type="ECO:0000256" key="4">
    <source>
        <dbReference type="RuleBase" id="RU361187"/>
    </source>
</evidence>
<dbReference type="PANTHER" id="PTHR42812:SF12">
    <property type="entry name" value="BETA-XYLOSIDASE-RELATED"/>
    <property type="match status" value="1"/>
</dbReference>
<dbReference type="Pfam" id="PF04616">
    <property type="entry name" value="Glyco_hydro_43"/>
    <property type="match status" value="1"/>
</dbReference>
<dbReference type="Pfam" id="PF17851">
    <property type="entry name" value="GH43_C2"/>
    <property type="match status" value="1"/>
</dbReference>
<name>A0ABN6TEQ6_9BURK</name>
<evidence type="ECO:0000256" key="5">
    <source>
        <dbReference type="SAM" id="SignalP"/>
    </source>
</evidence>
<protein>
    <submittedName>
        <fullName evidence="7">Glycoside hydrolase 43 family protein</fullName>
    </submittedName>
</protein>
<dbReference type="InterPro" id="IPR006710">
    <property type="entry name" value="Glyco_hydro_43"/>
</dbReference>
<dbReference type="PROSITE" id="PS51257">
    <property type="entry name" value="PROKAR_LIPOPROTEIN"/>
    <property type="match status" value="1"/>
</dbReference>
<feature type="domain" description="Beta-xylosidase C-terminal Concanavalin A-like" evidence="6">
    <location>
        <begin position="330"/>
        <end position="523"/>
    </location>
</feature>
<sequence length="529" mass="57564">MRFGIAAWAAIGLSCAIIASAGEYRNPVIPGFNPDPSICRDGEDYYLATSTFEYFPGVPIYHSKDLVNWRLAGHALDRPSQLPLAGQKSSAGIFAPTLRCGNGHFTMITTNVAGGGNFIVHATNPAGPWSEPVWIKDVQGIDPSLFFDDDGKVYLTYQDGGERGGIGQVEVDVATGQIKGKPRRIWNGLGGVWPEGPHLYKINGWYYLLHAEGGTSYGHVVILARSRSPWGPFEGAPDNPILTHRDRPDLLLQALGHADLVQTPEGKWFMVMLGVRHLKHKHHLGRETMLAPVEWTEDGWLKINGGAPLLEKMQAPGLPAPHPWPATAARDEFKGPKLGGEWIFLRGPAQDLWSLSERPGFLRLKGSKLSLEDIGTPAFVGKRQAHLDMRAATLLDFTPRAKGEQAGLALRMNEDNHYQLLVAGTGKGRVVRLLTRVKGKSTVVREVPLAAGKVELFVRATAERYVFGYRDGKREVADFGSAPTAPLSSEDAGGFTGVVLGMVAHGPDGAPMAGADFDWFEYRPADSTK</sequence>
<dbReference type="Gene3D" id="2.60.120.200">
    <property type="match status" value="1"/>
</dbReference>
<dbReference type="SUPFAM" id="SSF49899">
    <property type="entry name" value="Concanavalin A-like lectins/glucanases"/>
    <property type="match status" value="1"/>
</dbReference>
<gene>
    <name evidence="7" type="ORF">MasN3_29680</name>
</gene>
<keyword evidence="5" id="KW-0732">Signal</keyword>
<keyword evidence="2 4" id="KW-0378">Hydrolase</keyword>
<dbReference type="GO" id="GO:0016787">
    <property type="term" value="F:hydrolase activity"/>
    <property type="evidence" value="ECO:0007669"/>
    <property type="project" value="UniProtKB-KW"/>
</dbReference>